<feature type="signal peptide" evidence="1">
    <location>
        <begin position="1"/>
        <end position="20"/>
    </location>
</feature>
<evidence type="ECO:0000313" key="3">
    <source>
        <dbReference type="EMBL" id="MBB3972690.1"/>
    </source>
</evidence>
<name>A0A7W6D1J3_9HYPH</name>
<evidence type="ECO:0000313" key="4">
    <source>
        <dbReference type="Proteomes" id="UP000528964"/>
    </source>
</evidence>
<keyword evidence="1" id="KW-0732">Signal</keyword>
<dbReference type="PANTHER" id="PTHR36919:SF2">
    <property type="entry name" value="BLL6627 PROTEIN"/>
    <property type="match status" value="1"/>
</dbReference>
<dbReference type="InterPro" id="IPR019223">
    <property type="entry name" value="DUF2147"/>
</dbReference>
<keyword evidence="4" id="KW-1185">Reference proteome</keyword>
<dbReference type="EMBL" id="JACIDR010000002">
    <property type="protein sequence ID" value="MBB3972690.1"/>
    <property type="molecule type" value="Genomic_DNA"/>
</dbReference>
<dbReference type="Pfam" id="PF09917">
    <property type="entry name" value="DUF2147"/>
    <property type="match status" value="1"/>
</dbReference>
<dbReference type="RefSeq" id="WP_183394578.1">
    <property type="nucleotide sequence ID" value="NZ_JACIDR010000002.1"/>
</dbReference>
<proteinExistence type="predicted"/>
<reference evidence="3 4" key="1">
    <citation type="submission" date="2020-08" db="EMBL/GenBank/DDBJ databases">
        <title>Genomic Encyclopedia of Type Strains, Phase IV (KMG-IV): sequencing the most valuable type-strain genomes for metagenomic binning, comparative biology and taxonomic classification.</title>
        <authorList>
            <person name="Goeker M."/>
        </authorList>
    </citation>
    <scope>NUCLEOTIDE SEQUENCE [LARGE SCALE GENOMIC DNA]</scope>
    <source>
        <strain evidence="3 4">DSM 25481</strain>
    </source>
</reference>
<dbReference type="Gene3D" id="2.40.128.520">
    <property type="match status" value="1"/>
</dbReference>
<protein>
    <submittedName>
        <fullName evidence="3">Uncharacterized protein (DUF2147 family)</fullName>
    </submittedName>
</protein>
<feature type="chain" id="PRO_5030787160" evidence="1">
    <location>
        <begin position="21"/>
        <end position="138"/>
    </location>
</feature>
<dbReference type="Proteomes" id="UP000528964">
    <property type="component" value="Unassembled WGS sequence"/>
</dbReference>
<accession>A0A7W6D1J3</accession>
<comment type="caution">
    <text evidence="3">The sequence shown here is derived from an EMBL/GenBank/DDBJ whole genome shotgun (WGS) entry which is preliminary data.</text>
</comment>
<gene>
    <name evidence="3" type="ORF">GGR24_001347</name>
</gene>
<dbReference type="PANTHER" id="PTHR36919">
    <property type="entry name" value="BLR1215 PROTEIN"/>
    <property type="match status" value="1"/>
</dbReference>
<dbReference type="AlphaFoldDB" id="A0A7W6D1J3"/>
<sequence length="138" mass="14951">MIREALASALVILSTGAAMADPVGVWNTPKNQARVRVADCGQALCATILSLQEPNTAEGKPKLDIYNPDASKRDRPIVGLSLLSGMKPSGDQWLGQIYNPEDGRTYKAYMSQPSDQKLKVQGCALGVFCKTQVWTRAK</sequence>
<evidence type="ECO:0000259" key="2">
    <source>
        <dbReference type="Pfam" id="PF09917"/>
    </source>
</evidence>
<feature type="domain" description="DUF2147" evidence="2">
    <location>
        <begin position="24"/>
        <end position="136"/>
    </location>
</feature>
<evidence type="ECO:0000256" key="1">
    <source>
        <dbReference type="SAM" id="SignalP"/>
    </source>
</evidence>
<organism evidence="3 4">
    <name type="scientific">Hansschlegelia beijingensis</name>
    <dbReference type="NCBI Taxonomy" id="1133344"/>
    <lineage>
        <taxon>Bacteria</taxon>
        <taxon>Pseudomonadati</taxon>
        <taxon>Pseudomonadota</taxon>
        <taxon>Alphaproteobacteria</taxon>
        <taxon>Hyphomicrobiales</taxon>
        <taxon>Methylopilaceae</taxon>
        <taxon>Hansschlegelia</taxon>
    </lineage>
</organism>